<dbReference type="RefSeq" id="NP_985635.1">
    <property type="nucleotide sequence ID" value="NM_210989.1"/>
</dbReference>
<feature type="region of interest" description="Disordered" evidence="1">
    <location>
        <begin position="15"/>
        <end position="42"/>
    </location>
</feature>
<reference evidence="3" key="2">
    <citation type="journal article" date="2013" name="G3 (Bethesda)">
        <title>Genomes of Ashbya fungi isolated from insects reveal four mating-type loci, numerous translocations, lack of transposons, and distinct gene duplications.</title>
        <authorList>
            <person name="Dietrich F.S."/>
            <person name="Voegeli S."/>
            <person name="Kuo S."/>
            <person name="Philippsen P."/>
        </authorList>
    </citation>
    <scope>GENOME REANNOTATION</scope>
    <source>
        <strain evidence="3">ATCC 10895 / CBS 109.51 / FGSC 9923 / NRRL Y-1056</strain>
    </source>
</reference>
<dbReference type="Proteomes" id="UP000000591">
    <property type="component" value="Chromosome VI"/>
</dbReference>
<dbReference type="HOGENOM" id="CLU_019711_0_0_1"/>
<dbReference type="Pfam" id="PF09295">
    <property type="entry name" value="ChAPs"/>
    <property type="match status" value="2"/>
</dbReference>
<evidence type="ECO:0000256" key="1">
    <source>
        <dbReference type="SAM" id="MobiDB-lite"/>
    </source>
</evidence>
<sequence>MSIWQWRSTSAHSASMGSQVSLHDSSVDRSHSGTPEAGRRYNTLEHPRIIERHFGEAVRARWKLLRKLSGSGQLDVGPPDLVHVTGYDRYHQVQIGEHHYITGLDVSSEAMPIAYMNTLRLGRKHTEDEDDLVCTFCTVNLFSKVDVRIRFESERAFQVYAVDCGSDEQVQMSDGLWEETFVSGCIRSMVINSDRRRKVPGLIEYPIGAENGRSYSENVVFLLCKYLPRAKDTGVDLTVHTSVTSLQNYLADALLKFLSINPGLFTYAIECLQQLIEGDPANDFIYRLMQAKVAICSNSNELKAVQFLNSTVTRFLPNIAALHNRDLQNAIDLLNVQVGFLLQKEDYEFALPLAQKATSLVHDNFLSWEQLATCYIGLGQYDEALLAINCMPRLAQGTPGYAASMIDLIDSNYYKRPMSLGPTSDLYSVETNYISHSVPHSNHLALQTMIYGRTVMSRPSTAAGCIEEIWNGPCMKLGPIYGPDSFNLLAFVSPSENNAIKDRGVLQRNSSSTRLSGGDERVYSLLMDIVARIGWNRFLDIRARIFVMRSEHSTSPTVVPELKQKRLCEKWLDELFLNLYEDLRVSANSPLHTQDLQNSGLEWQLLGLTLLRTRYMDEAVACLRTSILVRFDVISAHKLLHLFLDGSLTTLDTDVILRLVVANAAYAARFYDWCQTLTILVLRRFCEVHPKDVIRSRIHGLYPPDTGILPLIDRFLDRLDFI</sequence>
<dbReference type="Gene3D" id="1.25.40.10">
    <property type="entry name" value="Tetratricopeptide repeat domain"/>
    <property type="match status" value="1"/>
</dbReference>
<dbReference type="FunCoup" id="Q754I6">
    <property type="interactions" value="105"/>
</dbReference>
<evidence type="ECO:0000313" key="2">
    <source>
        <dbReference type="EMBL" id="AAS53459.1"/>
    </source>
</evidence>
<dbReference type="STRING" id="284811.Q754I6"/>
<accession>Q754I6</accession>
<dbReference type="InParanoid" id="Q754I6"/>
<feature type="compositionally biased region" description="Basic and acidic residues" evidence="1">
    <location>
        <begin position="25"/>
        <end position="42"/>
    </location>
</feature>
<feature type="compositionally biased region" description="Polar residues" evidence="1">
    <location>
        <begin position="15"/>
        <end position="24"/>
    </location>
</feature>
<dbReference type="GeneID" id="4621878"/>
<dbReference type="OMA" id="ETFVSCC"/>
<evidence type="ECO:0000313" key="3">
    <source>
        <dbReference type="Proteomes" id="UP000000591"/>
    </source>
</evidence>
<dbReference type="GO" id="GO:0006893">
    <property type="term" value="P:Golgi to plasma membrane transport"/>
    <property type="evidence" value="ECO:0000318"/>
    <property type="project" value="GO_Central"/>
</dbReference>
<reference evidence="2 3" key="1">
    <citation type="journal article" date="2004" name="Science">
        <title>The Ashbya gossypii genome as a tool for mapping the ancient Saccharomyces cerevisiae genome.</title>
        <authorList>
            <person name="Dietrich F.S."/>
            <person name="Voegeli S."/>
            <person name="Brachat S."/>
            <person name="Lerch A."/>
            <person name="Gates K."/>
            <person name="Steiner S."/>
            <person name="Mohr C."/>
            <person name="Pohlmann R."/>
            <person name="Luedi P."/>
            <person name="Choi S."/>
            <person name="Wing R.A."/>
            <person name="Flavier A."/>
            <person name="Gaffney T.D."/>
            <person name="Philippsen P."/>
        </authorList>
    </citation>
    <scope>NUCLEOTIDE SEQUENCE [LARGE SCALE GENOMIC DNA]</scope>
    <source>
        <strain evidence="3">ATCC 10895 / CBS 109.51 / FGSC 9923 / NRRL Y-1056</strain>
    </source>
</reference>
<protein>
    <submittedName>
        <fullName evidence="2">AFR088Wp</fullName>
    </submittedName>
</protein>
<keyword evidence="3" id="KW-1185">Reference proteome</keyword>
<dbReference type="EMBL" id="AE016819">
    <property type="protein sequence ID" value="AAS53459.1"/>
    <property type="molecule type" value="Genomic_DNA"/>
</dbReference>
<dbReference type="SUPFAM" id="SSF48452">
    <property type="entry name" value="TPR-like"/>
    <property type="match status" value="1"/>
</dbReference>
<dbReference type="AlphaFoldDB" id="Q754I6"/>
<dbReference type="KEGG" id="ago:AGOS_AFR088W"/>
<dbReference type="PANTHER" id="PTHR31975">
    <property type="entry name" value="BUD SITE SELECTION PROTEIN 7-RELATED"/>
    <property type="match status" value="1"/>
</dbReference>
<dbReference type="OrthoDB" id="434695at2759"/>
<dbReference type="GO" id="GO:0034044">
    <property type="term" value="C:exomer complex"/>
    <property type="evidence" value="ECO:0000318"/>
    <property type="project" value="GO_Central"/>
</dbReference>
<dbReference type="InterPro" id="IPR015374">
    <property type="entry name" value="ChAPs"/>
</dbReference>
<gene>
    <name evidence="2" type="ORF">AGOS_AFR088W</name>
</gene>
<dbReference type="PANTHER" id="PTHR31975:SF2">
    <property type="entry name" value="CHITIN BIOSYNTHESIS PROTEIN CHS6-RELATED"/>
    <property type="match status" value="1"/>
</dbReference>
<name>Q754I6_EREGS</name>
<dbReference type="InterPro" id="IPR011990">
    <property type="entry name" value="TPR-like_helical_dom_sf"/>
</dbReference>
<organism evidence="2 3">
    <name type="scientific">Eremothecium gossypii (strain ATCC 10895 / CBS 109.51 / FGSC 9923 / NRRL Y-1056)</name>
    <name type="common">Yeast</name>
    <name type="synonym">Ashbya gossypii</name>
    <dbReference type="NCBI Taxonomy" id="284811"/>
    <lineage>
        <taxon>Eukaryota</taxon>
        <taxon>Fungi</taxon>
        <taxon>Dikarya</taxon>
        <taxon>Ascomycota</taxon>
        <taxon>Saccharomycotina</taxon>
        <taxon>Saccharomycetes</taxon>
        <taxon>Saccharomycetales</taxon>
        <taxon>Saccharomycetaceae</taxon>
        <taxon>Eremothecium</taxon>
    </lineage>
</organism>
<proteinExistence type="predicted"/>
<dbReference type="eggNOG" id="ENOG502QRF3">
    <property type="taxonomic scope" value="Eukaryota"/>
</dbReference>